<feature type="domain" description="PH" evidence="8">
    <location>
        <begin position="610"/>
        <end position="715"/>
    </location>
</feature>
<feature type="region of interest" description="Disordered" evidence="7">
    <location>
        <begin position="1066"/>
        <end position="1124"/>
    </location>
</feature>
<dbReference type="STRING" id="1257118.L8GM17"/>
<evidence type="ECO:0000259" key="10">
    <source>
        <dbReference type="PROSITE" id="PS50035"/>
    </source>
</evidence>
<dbReference type="PROSITE" id="PS50011">
    <property type="entry name" value="PROTEIN_KINASE_DOM"/>
    <property type="match status" value="1"/>
</dbReference>
<reference evidence="11 12" key="1">
    <citation type="journal article" date="2013" name="Genome Biol.">
        <title>Genome of Acanthamoeba castellanii highlights extensive lateral gene transfer and early evolution of tyrosine kinase signaling.</title>
        <authorList>
            <person name="Clarke M."/>
            <person name="Lohan A.J."/>
            <person name="Liu B."/>
            <person name="Lagkouvardos I."/>
            <person name="Roy S."/>
            <person name="Zafar N."/>
            <person name="Bertelli C."/>
            <person name="Schilde C."/>
            <person name="Kianianmomeni A."/>
            <person name="Burglin T.R."/>
            <person name="Frech C."/>
            <person name="Turcotte B."/>
            <person name="Kopec K.O."/>
            <person name="Synnott J.M."/>
            <person name="Choo C."/>
            <person name="Paponov I."/>
            <person name="Finkler A."/>
            <person name="Soon Heng Tan C."/>
            <person name="Hutchins A.P."/>
            <person name="Weinmeier T."/>
            <person name="Rattei T."/>
            <person name="Chu J.S."/>
            <person name="Gimenez G."/>
            <person name="Irimia M."/>
            <person name="Rigden D.J."/>
            <person name="Fitzpatrick D.A."/>
            <person name="Lorenzo-Morales J."/>
            <person name="Bateman A."/>
            <person name="Chiu C.H."/>
            <person name="Tang P."/>
            <person name="Hegemann P."/>
            <person name="Fromm H."/>
            <person name="Raoult D."/>
            <person name="Greub G."/>
            <person name="Miranda-Saavedra D."/>
            <person name="Chen N."/>
            <person name="Nash P."/>
            <person name="Ginger M.L."/>
            <person name="Horn M."/>
            <person name="Schaap P."/>
            <person name="Caler L."/>
            <person name="Loftus B."/>
        </authorList>
    </citation>
    <scope>NUCLEOTIDE SEQUENCE [LARGE SCALE GENOMIC DNA]</scope>
    <source>
        <strain evidence="11 12">Neff</strain>
    </source>
</reference>
<comment type="catalytic activity">
    <reaction evidence="1">
        <text>a 1,2-diacyl-sn-glycero-3-phosphocholine + H2O = a 1,2-diacyl-sn-glycero-3-phosphate + choline + H(+)</text>
        <dbReference type="Rhea" id="RHEA:14445"/>
        <dbReference type="ChEBI" id="CHEBI:15354"/>
        <dbReference type="ChEBI" id="CHEBI:15377"/>
        <dbReference type="ChEBI" id="CHEBI:15378"/>
        <dbReference type="ChEBI" id="CHEBI:57643"/>
        <dbReference type="ChEBI" id="CHEBI:58608"/>
        <dbReference type="EC" id="3.1.4.4"/>
    </reaction>
</comment>
<evidence type="ECO:0000256" key="3">
    <source>
        <dbReference type="ARBA" id="ARBA00022737"/>
    </source>
</evidence>
<evidence type="ECO:0000313" key="11">
    <source>
        <dbReference type="EMBL" id="ELR13266.1"/>
    </source>
</evidence>
<dbReference type="PROSITE" id="PS50035">
    <property type="entry name" value="PLD"/>
    <property type="match status" value="1"/>
</dbReference>
<feature type="compositionally biased region" description="Basic residues" evidence="7">
    <location>
        <begin position="1078"/>
        <end position="1087"/>
    </location>
</feature>
<dbReference type="InterPro" id="IPR001245">
    <property type="entry name" value="Ser-Thr/Tyr_kinase_cat_dom"/>
</dbReference>
<dbReference type="PANTHER" id="PTHR18896">
    <property type="entry name" value="PHOSPHOLIPASE D"/>
    <property type="match status" value="1"/>
</dbReference>
<evidence type="ECO:0000256" key="7">
    <source>
        <dbReference type="SAM" id="MobiDB-lite"/>
    </source>
</evidence>
<evidence type="ECO:0000256" key="5">
    <source>
        <dbReference type="ARBA" id="ARBA00022963"/>
    </source>
</evidence>
<feature type="region of interest" description="Disordered" evidence="7">
    <location>
        <begin position="1028"/>
        <end position="1048"/>
    </location>
</feature>
<evidence type="ECO:0000313" key="12">
    <source>
        <dbReference type="Proteomes" id="UP000011083"/>
    </source>
</evidence>
<dbReference type="GO" id="GO:0009395">
    <property type="term" value="P:phospholipid catabolic process"/>
    <property type="evidence" value="ECO:0007669"/>
    <property type="project" value="TreeGrafter"/>
</dbReference>
<evidence type="ECO:0000256" key="6">
    <source>
        <dbReference type="ARBA" id="ARBA00023098"/>
    </source>
</evidence>
<dbReference type="RefSeq" id="XP_004335279.1">
    <property type="nucleotide sequence ID" value="XM_004335231.1"/>
</dbReference>
<evidence type="ECO:0000259" key="9">
    <source>
        <dbReference type="PROSITE" id="PS50011"/>
    </source>
</evidence>
<name>L8GM17_ACACF</name>
<keyword evidence="12" id="KW-1185">Reference proteome</keyword>
<dbReference type="GeneID" id="14913788"/>
<accession>L8GM17</accession>
<dbReference type="GO" id="GO:0004672">
    <property type="term" value="F:protein kinase activity"/>
    <property type="evidence" value="ECO:0007669"/>
    <property type="project" value="InterPro"/>
</dbReference>
<dbReference type="Pfam" id="PF07714">
    <property type="entry name" value="PK_Tyr_Ser-Thr"/>
    <property type="match status" value="1"/>
</dbReference>
<dbReference type="Gene3D" id="3.30.870.10">
    <property type="entry name" value="Endonuclease Chain A"/>
    <property type="match status" value="2"/>
</dbReference>
<keyword evidence="5" id="KW-0442">Lipid degradation</keyword>
<dbReference type="InterPro" id="IPR001736">
    <property type="entry name" value="PLipase_D/transphosphatidylase"/>
</dbReference>
<dbReference type="Gene3D" id="1.10.510.10">
    <property type="entry name" value="Transferase(Phosphotransferase) domain 1"/>
    <property type="match status" value="1"/>
</dbReference>
<dbReference type="GO" id="GO:0004630">
    <property type="term" value="F:phospholipase D activity"/>
    <property type="evidence" value="ECO:0007669"/>
    <property type="project" value="UniProtKB-EC"/>
</dbReference>
<dbReference type="Proteomes" id="UP000011083">
    <property type="component" value="Unassembled WGS sequence"/>
</dbReference>
<dbReference type="KEGG" id="acan:ACA1_147750"/>
<proteinExistence type="predicted"/>
<feature type="compositionally biased region" description="Basic and acidic residues" evidence="7">
    <location>
        <begin position="1088"/>
        <end position="1107"/>
    </location>
</feature>
<dbReference type="PANTHER" id="PTHR18896:SF76">
    <property type="entry name" value="PHOSPHOLIPASE"/>
    <property type="match status" value="1"/>
</dbReference>
<organism evidence="11 12">
    <name type="scientific">Acanthamoeba castellanii (strain ATCC 30010 / Neff)</name>
    <dbReference type="NCBI Taxonomy" id="1257118"/>
    <lineage>
        <taxon>Eukaryota</taxon>
        <taxon>Amoebozoa</taxon>
        <taxon>Discosea</taxon>
        <taxon>Longamoebia</taxon>
        <taxon>Centramoebida</taxon>
        <taxon>Acanthamoebidae</taxon>
        <taxon>Acanthamoeba</taxon>
    </lineage>
</organism>
<evidence type="ECO:0000256" key="1">
    <source>
        <dbReference type="ARBA" id="ARBA00000798"/>
    </source>
</evidence>
<protein>
    <recommendedName>
        <fullName evidence="2">phospholipase D</fullName>
        <ecNumber evidence="2">3.1.4.4</ecNumber>
    </recommendedName>
</protein>
<feature type="domain" description="Protein kinase" evidence="9">
    <location>
        <begin position="1"/>
        <end position="259"/>
    </location>
</feature>
<feature type="domain" description="PLD phosphodiesterase" evidence="10">
    <location>
        <begin position="1377"/>
        <end position="1404"/>
    </location>
</feature>
<dbReference type="CDD" id="cd09141">
    <property type="entry name" value="PLDc_vPLD1_2_yPLD_like_2"/>
    <property type="match status" value="1"/>
</dbReference>
<dbReference type="GO" id="GO:0005737">
    <property type="term" value="C:cytoplasm"/>
    <property type="evidence" value="ECO:0007669"/>
    <property type="project" value="UniProtKB-ARBA"/>
</dbReference>
<dbReference type="InterPro" id="IPR011009">
    <property type="entry name" value="Kinase-like_dom_sf"/>
</dbReference>
<dbReference type="SMART" id="SM00155">
    <property type="entry name" value="PLDc"/>
    <property type="match status" value="2"/>
</dbReference>
<dbReference type="InterPro" id="IPR000719">
    <property type="entry name" value="Prot_kinase_dom"/>
</dbReference>
<evidence type="ECO:0000256" key="4">
    <source>
        <dbReference type="ARBA" id="ARBA00022801"/>
    </source>
</evidence>
<keyword evidence="6" id="KW-0443">Lipid metabolism</keyword>
<keyword evidence="3" id="KW-0677">Repeat</keyword>
<dbReference type="InterPro" id="IPR015679">
    <property type="entry name" value="PLipase_D_fam"/>
</dbReference>
<evidence type="ECO:0000256" key="2">
    <source>
        <dbReference type="ARBA" id="ARBA00012027"/>
    </source>
</evidence>
<evidence type="ECO:0000259" key="8">
    <source>
        <dbReference type="PROSITE" id="PS50003"/>
    </source>
</evidence>
<dbReference type="SUPFAM" id="SSF56024">
    <property type="entry name" value="Phospholipase D/nuclease"/>
    <property type="match status" value="2"/>
</dbReference>
<keyword evidence="4" id="KW-0378">Hydrolase</keyword>
<dbReference type="GO" id="GO:0005524">
    <property type="term" value="F:ATP binding"/>
    <property type="evidence" value="ECO:0007669"/>
    <property type="project" value="InterPro"/>
</dbReference>
<dbReference type="InterPro" id="IPR001849">
    <property type="entry name" value="PH_domain"/>
</dbReference>
<dbReference type="VEuPathDB" id="AmoebaDB:ACA1_147750"/>
<dbReference type="OrthoDB" id="14911at2759"/>
<dbReference type="EMBL" id="KB008095">
    <property type="protein sequence ID" value="ELR13266.1"/>
    <property type="molecule type" value="Genomic_DNA"/>
</dbReference>
<sequence>MGSFKLGTPLWCGGEAFTSGATALPALSEELICADSSQWLRFCDEARCRGSNSSSSSSRAPVGLEDGQRYGVLNRKVVEVRRGVDDEGRDIAEMQIPLHTRLYIAWHCALGLRELHMRGIAHGDLCQANVLVDVLNRQCKLANFGLNLRGLRAATVPDHDGSVLDGEEIEETGGSGTPMALAADIYAFGVLLFEILALHAVPLETAVETVPFPEQLSGALGSGTPEGDKMKELIASCLDQHPKARPDIRSICQALERLILDALVPQPAACDIWKEAVALEATAQQGSAIGAGTSGIASSSSALMMQRRSVEDHLFGVSWANFERAFLRDHMHEDIDSATLESSCTAPPPTDHPHFNKILALYVIHQLIAEWDTNEALALSPVEIEERIRKWGLDDHLKGALSHVRQDVLLKRELTGRNALLDKVFALVADKNFQAVQTLDEAKLLLNDQPIGTFLLHFVRAVPGINEAGYCATWVEDKTPGEPTVYLGCSYFTRSENKWCLGDEQFSYLDELCAWLKRDKVLLLQPYRPASHLESLKLAWYAHQQAAAHEVTLGSGFTAARMKMTRRQQDEQYLKNHLHADARNFIQSAEATQCFVTRDGGLSMKMKRELIARSGYLLVNRNHRKWERRLVDLVEGFAVLYVDEHAKQRGDALEVIALEGFRVHIEQAESHYPAKLVLRGGRDEFPVLEMRSGTISLDPTGELQKWAVGIQYWAMQGFIHGAYVPVRRNINCRWFVDGRDAFYALAAAISAAQHNILLSSWRLVPEMYMRRIPPFREDDRFDHLLLRKAREGVKIYILLWKEPKVAMDHGSGTFQERLMNLHPNIKLMRHPHFKGAPTHPYSHHQKAMVVDYGTKHVKGFVGGMDVAFGRWDTDKHVITDENRLTTLWPGADYFHIAEPPFVDPFVDVHDRETEPRCGWHDIMMSVDGEAAVDLAYNFLQRWNHHRAELTYYEQFLPVMEAISPRFPVLKPLPNPFFQTGGVGGGLDAGLTPEQTQRLGGMAWAAANGRWRRCYELVNEQRFGCLGPDGGFEDPRDENAPNNEDNQHSGRGLLAKIKNFLKRPFSHHAKADDAGSGRASKRQHRSRSRSKEAADVDETQRVSERQHTTGELAAPKAEADDNDHTPLHSAVVITTVDETTGDEVTALSVPALQPHDRKGKGKAPTTDADHEALLADGSDPYLPELLLVPEQIQQRERERIAQLVIDNSGWDVNRILTEECRVSGPEPYTQMVRSMAMWSGANRKETSLCHAHFALINKAKHFIYIENQFFISRFDGGSGPQNAIGHALVSRIGRAARERQPFRVMILVPGEPAMGPLSEIKNRQIIGLQHSTIWKGPRSIFRELQRRFKMSFEEASKYISFHALRSHGHLFNVGPVTEGVYIHAKLLIIDDQEAIIGSANINDRSLDGYRDSELAAWVKDDDMVAGRMGGQPFYMGRFCHSLRMSLWKEHLGIGNDDKKLLELISDPVSEEGLAYWDHVAQSNTELYERVFPYMPQNSIQTLKEVERRKDAFHQVPLDQKLKLEKELKQVRGHLVNYALTFLEGEHLEISLTDSPQYIPFKTTFY</sequence>
<dbReference type="InterPro" id="IPR025202">
    <property type="entry name" value="PLD-like_dom"/>
</dbReference>
<dbReference type="EC" id="3.1.4.4" evidence="2"/>
<dbReference type="SUPFAM" id="SSF56112">
    <property type="entry name" value="Protein kinase-like (PK-like)"/>
    <property type="match status" value="1"/>
</dbReference>
<dbReference type="PROSITE" id="PS50003">
    <property type="entry name" value="PH_DOMAIN"/>
    <property type="match status" value="1"/>
</dbReference>
<dbReference type="Pfam" id="PF13091">
    <property type="entry name" value="PLDc_2"/>
    <property type="match status" value="1"/>
</dbReference>
<gene>
    <name evidence="11" type="ORF">ACA1_147750</name>
</gene>